<proteinExistence type="predicted"/>
<dbReference type="Proteomes" id="UP001383192">
    <property type="component" value="Unassembled WGS sequence"/>
</dbReference>
<dbReference type="PANTHER" id="PTHR22847">
    <property type="entry name" value="WD40 REPEAT PROTEIN"/>
    <property type="match status" value="1"/>
</dbReference>
<comment type="caution">
    <text evidence="5">The sequence shown here is derived from an EMBL/GenBank/DDBJ whole genome shotgun (WGS) entry which is preliminary data.</text>
</comment>
<dbReference type="EMBL" id="JAYKXP010000007">
    <property type="protein sequence ID" value="KAK7056345.1"/>
    <property type="molecule type" value="Genomic_DNA"/>
</dbReference>
<dbReference type="AlphaFoldDB" id="A0AAW0E0T4"/>
<dbReference type="Gene3D" id="2.130.10.10">
    <property type="entry name" value="YVTN repeat-like/Quinoprotein amine dehydrogenase"/>
    <property type="match status" value="1"/>
</dbReference>
<feature type="region of interest" description="Disordered" evidence="4">
    <location>
        <begin position="209"/>
        <end position="239"/>
    </location>
</feature>
<dbReference type="Pfam" id="PF00400">
    <property type="entry name" value="WD40"/>
    <property type="match status" value="2"/>
</dbReference>
<protein>
    <recommendedName>
        <fullName evidence="7">WD40 repeat-like protein</fullName>
    </recommendedName>
</protein>
<feature type="region of interest" description="Disordered" evidence="4">
    <location>
        <begin position="70"/>
        <end position="89"/>
    </location>
</feature>
<dbReference type="InterPro" id="IPR001680">
    <property type="entry name" value="WD40_rpt"/>
</dbReference>
<evidence type="ECO:0000256" key="2">
    <source>
        <dbReference type="ARBA" id="ARBA00022737"/>
    </source>
</evidence>
<evidence type="ECO:0000313" key="5">
    <source>
        <dbReference type="EMBL" id="KAK7056345.1"/>
    </source>
</evidence>
<feature type="region of interest" description="Disordered" evidence="4">
    <location>
        <begin position="1"/>
        <end position="64"/>
    </location>
</feature>
<dbReference type="PANTHER" id="PTHR22847:SF637">
    <property type="entry name" value="WD REPEAT DOMAIN 5B"/>
    <property type="match status" value="1"/>
</dbReference>
<dbReference type="GO" id="GO:1990234">
    <property type="term" value="C:transferase complex"/>
    <property type="evidence" value="ECO:0007669"/>
    <property type="project" value="UniProtKB-ARBA"/>
</dbReference>
<reference evidence="5 6" key="1">
    <citation type="submission" date="2024-01" db="EMBL/GenBank/DDBJ databases">
        <title>A draft genome for a cacao thread blight-causing isolate of Paramarasmius palmivorus.</title>
        <authorList>
            <person name="Baruah I.K."/>
            <person name="Bukari Y."/>
            <person name="Amoako-Attah I."/>
            <person name="Meinhardt L.W."/>
            <person name="Bailey B.A."/>
            <person name="Cohen S.P."/>
        </authorList>
    </citation>
    <scope>NUCLEOTIDE SEQUENCE [LARGE SCALE GENOMIC DNA]</scope>
    <source>
        <strain evidence="5 6">GH-12</strain>
    </source>
</reference>
<feature type="region of interest" description="Disordered" evidence="4">
    <location>
        <begin position="118"/>
        <end position="139"/>
    </location>
</feature>
<sequence length="674" mass="75739">MSSNAKRRSTTVVSDEEDEIVMTGMRMSESRPPVPRSNINVDKLQPLKRKWEPQPTAGPSNLNHAMYQRMPRSNVPNNSLKKKKREAEAREKAMREAIVIVDDEDEDEVLPKTKRLRTGPLLTPEATPQPNEVQDADDEVYDPRLDDPKLYRPLPHNPHKLFGESDVVDRFSTLNIGTTPPLKHVHTRITNEFTSSFQISQLYANRRRFPPSSRHFRPSDPWRVQHSRQPPKLRDSFKKSAGPIGKIIQKEGYVVITSAVSGGGEDVPEEKPDPYNKAGTAVVYHDSAPPYILHAHRQQKKSNARSEWTKYYTVTDVQFDPQSNILATCGNDKKVWVWRSWDEIPGRVDYAEDELVQFQEDALDDNEEKLHFDISPKQLAFKPNSHVPILAIAEKHVTIRNLNSNVSTTCLMSKRQESGRTALATLWGHGPTEKYIFACSEPTKADDHSGVHKAFTTDGRFAFNLQEAGHSGDAMCLSPDGGRLALFTCSDTENILNLYDISRNGKQPTNTLGLSKFDFSAFPLAPEEEAYSGAVNRAVFSPDGIYLAVARNDNRTHVYDSRMLGGRQDVLYDFRHTGQVCNSPGTRAYGINNVEWIQSSDHRLGLVTGGSDGCVRLWTPLLRGEEENGRILAEASADIGYFSIGDRSKGEHELVVGDADGKTYVYEGLHLDRF</sequence>
<evidence type="ECO:0000256" key="4">
    <source>
        <dbReference type="SAM" id="MobiDB-lite"/>
    </source>
</evidence>
<keyword evidence="2" id="KW-0677">Repeat</keyword>
<feature type="repeat" description="WD" evidence="3">
    <location>
        <begin position="314"/>
        <end position="338"/>
    </location>
</feature>
<evidence type="ECO:0000313" key="6">
    <source>
        <dbReference type="Proteomes" id="UP001383192"/>
    </source>
</evidence>
<evidence type="ECO:0000256" key="1">
    <source>
        <dbReference type="ARBA" id="ARBA00022574"/>
    </source>
</evidence>
<name>A0AAW0E0T4_9AGAR</name>
<dbReference type="PROSITE" id="PS50082">
    <property type="entry name" value="WD_REPEATS_2"/>
    <property type="match status" value="1"/>
</dbReference>
<evidence type="ECO:0008006" key="7">
    <source>
        <dbReference type="Google" id="ProtNLM"/>
    </source>
</evidence>
<organism evidence="5 6">
    <name type="scientific">Paramarasmius palmivorus</name>
    <dbReference type="NCBI Taxonomy" id="297713"/>
    <lineage>
        <taxon>Eukaryota</taxon>
        <taxon>Fungi</taxon>
        <taxon>Dikarya</taxon>
        <taxon>Basidiomycota</taxon>
        <taxon>Agaricomycotina</taxon>
        <taxon>Agaricomycetes</taxon>
        <taxon>Agaricomycetidae</taxon>
        <taxon>Agaricales</taxon>
        <taxon>Marasmiineae</taxon>
        <taxon>Marasmiaceae</taxon>
        <taxon>Paramarasmius</taxon>
    </lineage>
</organism>
<keyword evidence="1 3" id="KW-0853">WD repeat</keyword>
<keyword evidence="6" id="KW-1185">Reference proteome</keyword>
<dbReference type="InterPro" id="IPR015943">
    <property type="entry name" value="WD40/YVTN_repeat-like_dom_sf"/>
</dbReference>
<dbReference type="SUPFAM" id="SSF50978">
    <property type="entry name" value="WD40 repeat-like"/>
    <property type="match status" value="1"/>
</dbReference>
<gene>
    <name evidence="5" type="ORF">VNI00_002899</name>
</gene>
<accession>A0AAW0E0T4</accession>
<dbReference type="InterPro" id="IPR036322">
    <property type="entry name" value="WD40_repeat_dom_sf"/>
</dbReference>
<evidence type="ECO:0000256" key="3">
    <source>
        <dbReference type="PROSITE-ProRule" id="PRU00221"/>
    </source>
</evidence>
<dbReference type="SMART" id="SM00320">
    <property type="entry name" value="WD40"/>
    <property type="match status" value="4"/>
</dbReference>